<keyword evidence="2" id="KW-1185">Reference proteome</keyword>
<gene>
    <name evidence="1" type="ORF">FTOL_03806</name>
</gene>
<evidence type="ECO:0000313" key="1">
    <source>
        <dbReference type="EMBL" id="SPJ74076.1"/>
    </source>
</evidence>
<protein>
    <submittedName>
        <fullName evidence="1">Uncharacterized protein</fullName>
    </submittedName>
</protein>
<dbReference type="Proteomes" id="UP001187734">
    <property type="component" value="Unassembled WGS sequence"/>
</dbReference>
<sequence>MDWVNKGLSWKLPYGYSSKTWSLKTGIPGQAEILVLSALISQALPVASKAPKPPPVIGGVDGTVEKIQPWAIRLVVWSV</sequence>
<name>A0AAE8M499_9HYPO</name>
<accession>A0AAE8M499</accession>
<proteinExistence type="predicted"/>
<dbReference type="AlphaFoldDB" id="A0AAE8M499"/>
<dbReference type="EMBL" id="ONZP01000114">
    <property type="protein sequence ID" value="SPJ74076.1"/>
    <property type="molecule type" value="Genomic_DNA"/>
</dbReference>
<evidence type="ECO:0000313" key="2">
    <source>
        <dbReference type="Proteomes" id="UP001187734"/>
    </source>
</evidence>
<comment type="caution">
    <text evidence="1">The sequence shown here is derived from an EMBL/GenBank/DDBJ whole genome shotgun (WGS) entry which is preliminary data.</text>
</comment>
<organism evidence="1 2">
    <name type="scientific">Fusarium torulosum</name>
    <dbReference type="NCBI Taxonomy" id="33205"/>
    <lineage>
        <taxon>Eukaryota</taxon>
        <taxon>Fungi</taxon>
        <taxon>Dikarya</taxon>
        <taxon>Ascomycota</taxon>
        <taxon>Pezizomycotina</taxon>
        <taxon>Sordariomycetes</taxon>
        <taxon>Hypocreomycetidae</taxon>
        <taxon>Hypocreales</taxon>
        <taxon>Nectriaceae</taxon>
        <taxon>Fusarium</taxon>
    </lineage>
</organism>
<reference evidence="1" key="1">
    <citation type="submission" date="2018-03" db="EMBL/GenBank/DDBJ databases">
        <authorList>
            <person name="Guldener U."/>
        </authorList>
    </citation>
    <scope>NUCLEOTIDE SEQUENCE</scope>
</reference>